<reference evidence="17" key="1">
    <citation type="submission" date="2022-01" db="EMBL/GenBank/DDBJ databases">
        <title>Genome Sequence Resource for Two Populations of Ditylenchus destructor, the Migratory Endoparasitic Phytonematode.</title>
        <authorList>
            <person name="Zhang H."/>
            <person name="Lin R."/>
            <person name="Xie B."/>
        </authorList>
    </citation>
    <scope>NUCLEOTIDE SEQUENCE</scope>
    <source>
        <strain evidence="17">BazhouSP</strain>
    </source>
</reference>
<keyword evidence="12" id="KW-0496">Mitochondrion</keyword>
<evidence type="ECO:0000256" key="13">
    <source>
        <dbReference type="ARBA" id="ARBA00023136"/>
    </source>
</evidence>
<dbReference type="InterPro" id="IPR045292">
    <property type="entry name" value="Complex1_LYR_NDUFB9_LYRM3"/>
</dbReference>
<feature type="domain" description="Complex 1 LYR protein" evidence="16">
    <location>
        <begin position="27"/>
        <end position="89"/>
    </location>
</feature>
<comment type="similarity">
    <text evidence="3">Belongs to the complex I LYR family.</text>
</comment>
<dbReference type="AlphaFoldDB" id="A0AAD4N9X8"/>
<dbReference type="PANTHER" id="PTHR12868">
    <property type="entry name" value="NADH-UBIQUINONE OXIDOREDUCTASE B22 SUBUNIT"/>
    <property type="match status" value="1"/>
</dbReference>
<evidence type="ECO:0000313" key="17">
    <source>
        <dbReference type="EMBL" id="KAI1722307.1"/>
    </source>
</evidence>
<keyword evidence="6" id="KW-0813">Transport</keyword>
<evidence type="ECO:0000256" key="3">
    <source>
        <dbReference type="ARBA" id="ARBA00009508"/>
    </source>
</evidence>
<name>A0AAD4N9X8_9BILA</name>
<dbReference type="Pfam" id="PF05347">
    <property type="entry name" value="Complex1_LYR"/>
    <property type="match status" value="1"/>
</dbReference>
<evidence type="ECO:0000256" key="2">
    <source>
        <dbReference type="ARBA" id="ARBA00004443"/>
    </source>
</evidence>
<evidence type="ECO:0000256" key="1">
    <source>
        <dbReference type="ARBA" id="ARBA00002920"/>
    </source>
</evidence>
<dbReference type="GO" id="GO:0005743">
    <property type="term" value="C:mitochondrial inner membrane"/>
    <property type="evidence" value="ECO:0007669"/>
    <property type="project" value="UniProtKB-SubCell"/>
</dbReference>
<evidence type="ECO:0000256" key="7">
    <source>
        <dbReference type="ARBA" id="ARBA00022553"/>
    </source>
</evidence>
<evidence type="ECO:0000256" key="11">
    <source>
        <dbReference type="ARBA" id="ARBA00022990"/>
    </source>
</evidence>
<comment type="caution">
    <text evidence="17">The sequence shown here is derived from an EMBL/GenBank/DDBJ whole genome shotgun (WGS) entry which is preliminary data.</text>
</comment>
<dbReference type="GO" id="GO:0006120">
    <property type="term" value="P:mitochondrial electron transport, NADH to ubiquinone"/>
    <property type="evidence" value="ECO:0007669"/>
    <property type="project" value="InterPro"/>
</dbReference>
<proteinExistence type="inferred from homology"/>
<keyword evidence="8" id="KW-0679">Respiratory chain</keyword>
<evidence type="ECO:0000256" key="4">
    <source>
        <dbReference type="ARBA" id="ARBA00011790"/>
    </source>
</evidence>
<dbReference type="PANTHER" id="PTHR12868:SF0">
    <property type="entry name" value="NADH DEHYDROGENASE [UBIQUINONE] 1 BETA SUBCOMPLEX SUBUNIT 9"/>
    <property type="match status" value="1"/>
</dbReference>
<dbReference type="EMBL" id="JAKKPZ010000004">
    <property type="protein sequence ID" value="KAI1722307.1"/>
    <property type="molecule type" value="Genomic_DNA"/>
</dbReference>
<evidence type="ECO:0000256" key="10">
    <source>
        <dbReference type="ARBA" id="ARBA00022982"/>
    </source>
</evidence>
<evidence type="ECO:0000259" key="16">
    <source>
        <dbReference type="Pfam" id="PF05347"/>
    </source>
</evidence>
<keyword evidence="13" id="KW-0472">Membrane</keyword>
<evidence type="ECO:0000256" key="14">
    <source>
        <dbReference type="ARBA" id="ARBA00030192"/>
    </source>
</evidence>
<keyword evidence="11" id="KW-0007">Acetylation</keyword>
<evidence type="ECO:0000256" key="9">
    <source>
        <dbReference type="ARBA" id="ARBA00022792"/>
    </source>
</evidence>
<keyword evidence="9" id="KW-0999">Mitochondrion inner membrane</keyword>
<evidence type="ECO:0000256" key="8">
    <source>
        <dbReference type="ARBA" id="ARBA00022660"/>
    </source>
</evidence>
<dbReference type="InterPro" id="IPR008011">
    <property type="entry name" value="Complex1_LYR_dom"/>
</dbReference>
<evidence type="ECO:0000256" key="6">
    <source>
        <dbReference type="ARBA" id="ARBA00022448"/>
    </source>
</evidence>
<evidence type="ECO:0000256" key="15">
    <source>
        <dbReference type="ARBA" id="ARBA00032528"/>
    </source>
</evidence>
<comment type="subunit">
    <text evidence="4">Mammalian complex I is composed of 45 different subunits.</text>
</comment>
<keyword evidence="7" id="KW-0597">Phosphoprotein</keyword>
<dbReference type="CDD" id="cd20263">
    <property type="entry name" value="Complex1_LYR_NDUFB9_LYRM3"/>
    <property type="match status" value="1"/>
</dbReference>
<comment type="subcellular location">
    <subcellularLocation>
        <location evidence="2">Mitochondrion inner membrane</location>
        <topology evidence="2">Peripheral membrane protein</topology>
        <orientation evidence="2">Matrix side</orientation>
    </subcellularLocation>
</comment>
<sequence>MFYIPGIFKRMAESPAWFFTKALSHRQKVLRLYKRCLRECHAWFWVNGNNPILEVRYQMVIMRARFDAYKDETDPRKATLLLADGFKQLHKRKHLKPFRFPNEPGGANYDRAMDIADVQLECWSPLEKEQFPYYFNRREQRKKELLEHWHKIEKSWDEEIEAIQTKLPEEKPAQSTKQIDQK</sequence>
<dbReference type="Proteomes" id="UP001201812">
    <property type="component" value="Unassembled WGS sequence"/>
</dbReference>
<evidence type="ECO:0000256" key="12">
    <source>
        <dbReference type="ARBA" id="ARBA00023128"/>
    </source>
</evidence>
<keyword evidence="10" id="KW-0249">Electron transport</keyword>
<gene>
    <name evidence="17" type="ORF">DdX_04619</name>
</gene>
<accession>A0AAD4N9X8</accession>
<protein>
    <recommendedName>
        <fullName evidence="5">NADH dehydrogenase [ubiquinone] 1 beta subcomplex subunit 9</fullName>
    </recommendedName>
    <alternativeName>
        <fullName evidence="14">Complex I-B22</fullName>
    </alternativeName>
    <alternativeName>
        <fullName evidence="15">NADH-ubiquinone oxidoreductase B22 subunit</fullName>
    </alternativeName>
</protein>
<organism evidence="17 18">
    <name type="scientific">Ditylenchus destructor</name>
    <dbReference type="NCBI Taxonomy" id="166010"/>
    <lineage>
        <taxon>Eukaryota</taxon>
        <taxon>Metazoa</taxon>
        <taxon>Ecdysozoa</taxon>
        <taxon>Nematoda</taxon>
        <taxon>Chromadorea</taxon>
        <taxon>Rhabditida</taxon>
        <taxon>Tylenchina</taxon>
        <taxon>Tylenchomorpha</taxon>
        <taxon>Sphaerularioidea</taxon>
        <taxon>Anguinidae</taxon>
        <taxon>Anguininae</taxon>
        <taxon>Ditylenchus</taxon>
    </lineage>
</organism>
<dbReference type="InterPro" id="IPR033034">
    <property type="entry name" value="NDUFB9"/>
</dbReference>
<keyword evidence="18" id="KW-1185">Reference proteome</keyword>
<evidence type="ECO:0000313" key="18">
    <source>
        <dbReference type="Proteomes" id="UP001201812"/>
    </source>
</evidence>
<evidence type="ECO:0000256" key="5">
    <source>
        <dbReference type="ARBA" id="ARBA00018684"/>
    </source>
</evidence>
<comment type="function">
    <text evidence="1">Accessory subunit of the mitochondrial membrane respiratory chain NADH dehydrogenase (Complex I), that is believed to be not involved in catalysis. Complex I functions in the transfer of electrons from NADH to the respiratory chain. The immediate electron acceptor for the enzyme is believed to be ubiquinone.</text>
</comment>